<dbReference type="AlphaFoldDB" id="A0A835CPL4"/>
<accession>A0A835CPL4</accession>
<dbReference type="PANTHER" id="PTHR24252">
    <property type="entry name" value="ACROSIN-RELATED"/>
    <property type="match status" value="1"/>
</dbReference>
<dbReference type="Gene3D" id="2.40.10.10">
    <property type="entry name" value="Trypsin-like serine proteases"/>
    <property type="match status" value="1"/>
</dbReference>
<dbReference type="PANTHER" id="PTHR24252:SF7">
    <property type="entry name" value="HYALIN"/>
    <property type="match status" value="1"/>
</dbReference>
<organism evidence="4 5">
    <name type="scientific">Aphidius gifuensis</name>
    <name type="common">Parasitoid wasp</name>
    <dbReference type="NCBI Taxonomy" id="684658"/>
    <lineage>
        <taxon>Eukaryota</taxon>
        <taxon>Metazoa</taxon>
        <taxon>Ecdysozoa</taxon>
        <taxon>Arthropoda</taxon>
        <taxon>Hexapoda</taxon>
        <taxon>Insecta</taxon>
        <taxon>Pterygota</taxon>
        <taxon>Neoptera</taxon>
        <taxon>Endopterygota</taxon>
        <taxon>Hymenoptera</taxon>
        <taxon>Apocrita</taxon>
        <taxon>Ichneumonoidea</taxon>
        <taxon>Braconidae</taxon>
        <taxon>Aphidiinae</taxon>
        <taxon>Aphidius</taxon>
    </lineage>
</organism>
<dbReference type="PROSITE" id="PS00135">
    <property type="entry name" value="TRYPSIN_SER"/>
    <property type="match status" value="1"/>
</dbReference>
<sequence length="196" mass="21831">MGYNGCALYGDDPKEYSVRSGSSYRSSEGKIHQVTKIIVHDDFNATIVDYDIAVIQVDPLFEFDDSRQPVKLPDLNGQDNDDDNTGTVVGWGAFSDLDDKKLSQVLKSTTMPKVEKNECIEDYKDSYVVTDRELCFGFRSGHDDACKGDSGGPLYNKDEILIGITSWGDECAAKNSPGIYTRVQSFRDWIQEKTGV</sequence>
<dbReference type="Pfam" id="PF00089">
    <property type="entry name" value="Trypsin"/>
    <property type="match status" value="1"/>
</dbReference>
<keyword evidence="1" id="KW-1015">Disulfide bond</keyword>
<name>A0A835CPL4_APHGI</name>
<evidence type="ECO:0000313" key="4">
    <source>
        <dbReference type="EMBL" id="KAF7988205.1"/>
    </source>
</evidence>
<evidence type="ECO:0000256" key="2">
    <source>
        <dbReference type="ARBA" id="ARBA00024195"/>
    </source>
</evidence>
<dbReference type="FunFam" id="2.40.10.10:FF:000002">
    <property type="entry name" value="Transmembrane protease serine"/>
    <property type="match status" value="1"/>
</dbReference>
<dbReference type="EMBL" id="JACMRX010000006">
    <property type="protein sequence ID" value="KAF7988205.1"/>
    <property type="molecule type" value="Genomic_DNA"/>
</dbReference>
<reference evidence="4 5" key="1">
    <citation type="submission" date="2020-08" db="EMBL/GenBank/DDBJ databases">
        <title>Aphidius gifuensis genome sequencing and assembly.</title>
        <authorList>
            <person name="Du Z."/>
        </authorList>
    </citation>
    <scope>NUCLEOTIDE SEQUENCE [LARGE SCALE GENOMIC DNA]</scope>
    <source>
        <strain evidence="4">YNYX2018</strain>
        <tissue evidence="4">Adults</tissue>
    </source>
</reference>
<dbReference type="OrthoDB" id="10051896at2759"/>
<comment type="similarity">
    <text evidence="2">Belongs to the peptidase S1 family. CLIP subfamily.</text>
</comment>
<dbReference type="GO" id="GO:0006508">
    <property type="term" value="P:proteolysis"/>
    <property type="evidence" value="ECO:0007669"/>
    <property type="project" value="InterPro"/>
</dbReference>
<evidence type="ECO:0000313" key="5">
    <source>
        <dbReference type="Proteomes" id="UP000639338"/>
    </source>
</evidence>
<protein>
    <recommendedName>
        <fullName evidence="3">Peptidase S1 domain-containing protein</fullName>
    </recommendedName>
</protein>
<dbReference type="CDD" id="cd00190">
    <property type="entry name" value="Tryp_SPc"/>
    <property type="match status" value="1"/>
</dbReference>
<dbReference type="SMART" id="SM00020">
    <property type="entry name" value="Tryp_SPc"/>
    <property type="match status" value="1"/>
</dbReference>
<dbReference type="InterPro" id="IPR009003">
    <property type="entry name" value="Peptidase_S1_PA"/>
</dbReference>
<gene>
    <name evidence="4" type="ORF">HCN44_007699</name>
</gene>
<dbReference type="InterPro" id="IPR033116">
    <property type="entry name" value="TRYPSIN_SER"/>
</dbReference>
<dbReference type="Proteomes" id="UP000639338">
    <property type="component" value="Unassembled WGS sequence"/>
</dbReference>
<evidence type="ECO:0000256" key="1">
    <source>
        <dbReference type="ARBA" id="ARBA00023157"/>
    </source>
</evidence>
<evidence type="ECO:0000259" key="3">
    <source>
        <dbReference type="PROSITE" id="PS50240"/>
    </source>
</evidence>
<dbReference type="PROSITE" id="PS50240">
    <property type="entry name" value="TRYPSIN_DOM"/>
    <property type="match status" value="1"/>
</dbReference>
<dbReference type="GO" id="GO:0004252">
    <property type="term" value="F:serine-type endopeptidase activity"/>
    <property type="evidence" value="ECO:0007669"/>
    <property type="project" value="InterPro"/>
</dbReference>
<dbReference type="InterPro" id="IPR001254">
    <property type="entry name" value="Trypsin_dom"/>
</dbReference>
<dbReference type="InterPro" id="IPR043504">
    <property type="entry name" value="Peptidase_S1_PA_chymotrypsin"/>
</dbReference>
<comment type="caution">
    <text evidence="4">The sequence shown here is derived from an EMBL/GenBank/DDBJ whole genome shotgun (WGS) entry which is preliminary data.</text>
</comment>
<dbReference type="SUPFAM" id="SSF50494">
    <property type="entry name" value="Trypsin-like serine proteases"/>
    <property type="match status" value="1"/>
</dbReference>
<keyword evidence="5" id="KW-1185">Reference proteome</keyword>
<proteinExistence type="inferred from homology"/>
<feature type="domain" description="Peptidase S1" evidence="3">
    <location>
        <begin position="1"/>
        <end position="195"/>
    </location>
</feature>